<feature type="domain" description="Mannitol dehydrogenase C-terminal" evidence="3">
    <location>
        <begin position="275"/>
        <end position="374"/>
    </location>
</feature>
<keyword evidence="5" id="KW-1185">Reference proteome</keyword>
<proteinExistence type="predicted"/>
<accession>A0A930UJ21</accession>
<dbReference type="AlphaFoldDB" id="A0A930UJ21"/>
<dbReference type="EMBL" id="JADHEI010000058">
    <property type="protein sequence ID" value="MBF2735981.1"/>
    <property type="molecule type" value="Genomic_DNA"/>
</dbReference>
<dbReference type="PANTHER" id="PTHR43362:SF1">
    <property type="entry name" value="MANNITOL DEHYDROGENASE 2-RELATED"/>
    <property type="match status" value="1"/>
</dbReference>
<reference evidence="4" key="1">
    <citation type="submission" date="2020-10" db="EMBL/GenBank/DDBJ databases">
        <title>An improved Amphimedon queenslandica hologenome assembly reveals how three proteobacterial symbionts can extend the metabolic phenotypic of their marine sponge host.</title>
        <authorList>
            <person name="Degnan B."/>
            <person name="Degnan S."/>
            <person name="Xiang X."/>
        </authorList>
    </citation>
    <scope>NUCLEOTIDE SEQUENCE</scope>
    <source>
        <strain evidence="4">AqS2</strain>
    </source>
</reference>
<evidence type="ECO:0000259" key="2">
    <source>
        <dbReference type="Pfam" id="PF01232"/>
    </source>
</evidence>
<dbReference type="SUPFAM" id="SSF48179">
    <property type="entry name" value="6-phosphogluconate dehydrogenase C-terminal domain-like"/>
    <property type="match status" value="1"/>
</dbReference>
<dbReference type="InterPro" id="IPR036291">
    <property type="entry name" value="NAD(P)-bd_dom_sf"/>
</dbReference>
<evidence type="ECO:0000256" key="1">
    <source>
        <dbReference type="ARBA" id="ARBA00023002"/>
    </source>
</evidence>
<dbReference type="InterPro" id="IPR013118">
    <property type="entry name" value="Mannitol_DH_C"/>
</dbReference>
<dbReference type="InterPro" id="IPR050988">
    <property type="entry name" value="Mannitol_DH/Oxidoreductase"/>
</dbReference>
<sequence length="414" mass="44910">MTADLRRPDYEPAACTPGVVHVGVGAFHRAHQALYLDELLHDRQQKNWAVAGVNLRPESAELLSRLAARDGRYVLKTTASDGASAWREIAALRELVDHRTEPAKAEALLARPAVQLVTMTVTEAGYHLDEDEKLLVAEVEAAEAAAGAGGTAYGYLRAGLHARRAADAGPVTLLSCDNLRDNGRKLAAGLRQYLELRGDDELAKWLEENASFPCCVVDRITPAPTAELAAETEALFGIKGDATVMGEEYVQWTVEDSFAGARPPLERAGVQFAADVGPYEDAKLRVLNGGHVAVAFPAALRGIEYFDQAIVDPELSALFDRYVTGEVIPALGAAGPVDLPAYRDLIKRRFANAHIKDTVERICKHGANKMAVFVTPEAGFAVLAAWFGFLRAVEAGRIGFAYEEPMWEQLRPLL</sequence>
<keyword evidence="1" id="KW-0560">Oxidoreductase</keyword>
<dbReference type="InterPro" id="IPR008927">
    <property type="entry name" value="6-PGluconate_DH-like_C_sf"/>
</dbReference>
<protein>
    <submittedName>
        <fullName evidence="4">Mannitol dehydrogenase family protein</fullName>
    </submittedName>
</protein>
<dbReference type="Pfam" id="PF01232">
    <property type="entry name" value="Mannitol_dh"/>
    <property type="match status" value="1"/>
</dbReference>
<dbReference type="SUPFAM" id="SSF51735">
    <property type="entry name" value="NAD(P)-binding Rossmann-fold domains"/>
    <property type="match status" value="1"/>
</dbReference>
<feature type="domain" description="Mannitol dehydrogenase N-terminal" evidence="2">
    <location>
        <begin position="18"/>
        <end position="266"/>
    </location>
</feature>
<dbReference type="InterPro" id="IPR000669">
    <property type="entry name" value="Mannitol_DH"/>
</dbReference>
<dbReference type="Pfam" id="PF08125">
    <property type="entry name" value="Mannitol_dh_C"/>
    <property type="match status" value="1"/>
</dbReference>
<dbReference type="InterPro" id="IPR013328">
    <property type="entry name" value="6PGD_dom2"/>
</dbReference>
<dbReference type="Gene3D" id="3.40.50.720">
    <property type="entry name" value="NAD(P)-binding Rossmann-like Domain"/>
    <property type="match status" value="1"/>
</dbReference>
<dbReference type="PANTHER" id="PTHR43362">
    <property type="entry name" value="MANNITOL DEHYDROGENASE DSF1-RELATED"/>
    <property type="match status" value="1"/>
</dbReference>
<dbReference type="PRINTS" id="PR00084">
    <property type="entry name" value="MTLDHDRGNASE"/>
</dbReference>
<dbReference type="GO" id="GO:0016616">
    <property type="term" value="F:oxidoreductase activity, acting on the CH-OH group of donors, NAD or NADP as acceptor"/>
    <property type="evidence" value="ECO:0007669"/>
    <property type="project" value="TreeGrafter"/>
</dbReference>
<feature type="non-terminal residue" evidence="4">
    <location>
        <position position="414"/>
    </location>
</feature>
<dbReference type="Proteomes" id="UP000604381">
    <property type="component" value="Unassembled WGS sequence"/>
</dbReference>
<dbReference type="InterPro" id="IPR013131">
    <property type="entry name" value="Mannitol_DH_N"/>
</dbReference>
<gene>
    <name evidence="4" type="ORF">ISN26_07980</name>
</gene>
<evidence type="ECO:0000259" key="3">
    <source>
        <dbReference type="Pfam" id="PF08125"/>
    </source>
</evidence>
<organism evidence="4 5">
    <name type="scientific">Candidatus Amphirhobacter heronislandensis</name>
    <dbReference type="NCBI Taxonomy" id="1732024"/>
    <lineage>
        <taxon>Bacteria</taxon>
        <taxon>Pseudomonadati</taxon>
        <taxon>Pseudomonadota</taxon>
        <taxon>Gammaproteobacteria</taxon>
        <taxon>Candidatus Tethybacterales</taxon>
        <taxon>Candidatus Tethybacteraceae</taxon>
        <taxon>Candidatus Amphirhobacter</taxon>
    </lineage>
</organism>
<dbReference type="Gene3D" id="1.10.1040.10">
    <property type="entry name" value="N-(1-d-carboxylethyl)-l-norvaline Dehydrogenase, domain 2"/>
    <property type="match status" value="1"/>
</dbReference>
<evidence type="ECO:0000313" key="5">
    <source>
        <dbReference type="Proteomes" id="UP000604381"/>
    </source>
</evidence>
<evidence type="ECO:0000313" key="4">
    <source>
        <dbReference type="EMBL" id="MBF2735981.1"/>
    </source>
</evidence>
<name>A0A930UJ21_9GAMM</name>
<comment type="caution">
    <text evidence="4">The sequence shown here is derived from an EMBL/GenBank/DDBJ whole genome shotgun (WGS) entry which is preliminary data.</text>
</comment>